<dbReference type="RefSeq" id="WP_349218854.1">
    <property type="nucleotide sequence ID" value="NZ_JBBMFD010000007.1"/>
</dbReference>
<organism evidence="2 3">
    <name type="scientific">Solibaculum intestinale</name>
    <dbReference type="NCBI Taxonomy" id="3133165"/>
    <lineage>
        <taxon>Bacteria</taxon>
        <taxon>Bacillati</taxon>
        <taxon>Bacillota</taxon>
        <taxon>Clostridia</taxon>
        <taxon>Eubacteriales</taxon>
        <taxon>Oscillospiraceae</taxon>
        <taxon>Solibaculum</taxon>
    </lineage>
</organism>
<dbReference type="EMBL" id="JBBMFD010000007">
    <property type="protein sequence ID" value="MEQ2440347.1"/>
    <property type="molecule type" value="Genomic_DNA"/>
</dbReference>
<reference evidence="2 3" key="1">
    <citation type="submission" date="2024-03" db="EMBL/GenBank/DDBJ databases">
        <title>Human intestinal bacterial collection.</title>
        <authorList>
            <person name="Pauvert C."/>
            <person name="Hitch T.C.A."/>
            <person name="Clavel T."/>
        </authorList>
    </citation>
    <scope>NUCLEOTIDE SEQUENCE [LARGE SCALE GENOMIC DNA]</scope>
    <source>
        <strain evidence="2 3">CLA-JM-H44</strain>
    </source>
</reference>
<evidence type="ECO:0000313" key="2">
    <source>
        <dbReference type="EMBL" id="MEQ2440347.1"/>
    </source>
</evidence>
<accession>A0ABV1DZ61</accession>
<evidence type="ECO:0000313" key="3">
    <source>
        <dbReference type="Proteomes" id="UP001489509"/>
    </source>
</evidence>
<comment type="caution">
    <text evidence="2">The sequence shown here is derived from an EMBL/GenBank/DDBJ whole genome shotgun (WGS) entry which is preliminary data.</text>
</comment>
<evidence type="ECO:0000256" key="1">
    <source>
        <dbReference type="SAM" id="Phobius"/>
    </source>
</evidence>
<dbReference type="InterPro" id="IPR025912">
    <property type="entry name" value="YrvL"/>
</dbReference>
<proteinExistence type="predicted"/>
<name>A0ABV1DZ61_9FIRM</name>
<feature type="transmembrane region" description="Helical" evidence="1">
    <location>
        <begin position="46"/>
        <end position="68"/>
    </location>
</feature>
<feature type="transmembrane region" description="Helical" evidence="1">
    <location>
        <begin position="105"/>
        <end position="130"/>
    </location>
</feature>
<feature type="transmembrane region" description="Helical" evidence="1">
    <location>
        <begin position="80"/>
        <end position="99"/>
    </location>
</feature>
<dbReference type="Pfam" id="PF14184">
    <property type="entry name" value="YrvL"/>
    <property type="match status" value="1"/>
</dbReference>
<keyword evidence="3" id="KW-1185">Reference proteome</keyword>
<keyword evidence="1" id="KW-0472">Membrane</keyword>
<protein>
    <submittedName>
        <fullName evidence="2">YrvL family regulatory protein</fullName>
    </submittedName>
</protein>
<sequence length="147" mass="16436">MKRIRQWLPTVLLIFLLLVVLIAVVTVLGIGVFHLLGYTYTSFPSVLLYFGCFVLFGLPISVFIQALVRTLWRMGLIRTFLVKCLWFGVLDVLTSMLLLEMLDLFIGGIAVKEATIFLFALLFCIIQLVAQHWGKPGPDKTQGGTSG</sequence>
<keyword evidence="1" id="KW-0812">Transmembrane</keyword>
<dbReference type="Proteomes" id="UP001489509">
    <property type="component" value="Unassembled WGS sequence"/>
</dbReference>
<keyword evidence="1" id="KW-1133">Transmembrane helix</keyword>
<gene>
    <name evidence="2" type="ORF">WMO26_05835</name>
</gene>
<feature type="transmembrane region" description="Helical" evidence="1">
    <location>
        <begin position="12"/>
        <end position="40"/>
    </location>
</feature>